<dbReference type="PROSITE" id="PS00061">
    <property type="entry name" value="ADH_SHORT"/>
    <property type="match status" value="1"/>
</dbReference>
<dbReference type="PANTHER" id="PTHR44196">
    <property type="entry name" value="DEHYDROGENASE/REDUCTASE SDR FAMILY MEMBER 7B"/>
    <property type="match status" value="1"/>
</dbReference>
<protein>
    <submittedName>
        <fullName evidence="4">SDR family oxidoreductase</fullName>
    </submittedName>
</protein>
<keyword evidence="2" id="KW-0560">Oxidoreductase</keyword>
<dbReference type="PRINTS" id="PR00080">
    <property type="entry name" value="SDRFAMILY"/>
</dbReference>
<proteinExistence type="inferred from homology"/>
<dbReference type="EMBL" id="CP102453">
    <property type="protein sequence ID" value="UUX34606.1"/>
    <property type="molecule type" value="Genomic_DNA"/>
</dbReference>
<dbReference type="InterPro" id="IPR002347">
    <property type="entry name" value="SDR_fam"/>
</dbReference>
<keyword evidence="5" id="KW-1185">Reference proteome</keyword>
<dbReference type="RefSeq" id="WP_313794106.1">
    <property type="nucleotide sequence ID" value="NZ_CP102453.1"/>
</dbReference>
<dbReference type="PRINTS" id="PR00081">
    <property type="entry name" value="GDHRDH"/>
</dbReference>
<dbReference type="SUPFAM" id="SSF51735">
    <property type="entry name" value="NAD(P)-binding Rossmann-fold domains"/>
    <property type="match status" value="1"/>
</dbReference>
<accession>A0ABY5P7M9</accession>
<sequence length="262" mass="29277">MTKIVLITGASSGIGRQVAIKAAEQGFSLILVARRMDRLTELANQLFKMYQTNVLVIKCDLTDSAQIERMVAKSIERFQRIDVLINCAGYGSFKSYDQFSYADYELMFKTNTLSMMYLSQLVAKQMELQKAGHIIIIASVAGKIATKSSTAYSATKFAMIGFANALRLELASKNIHVTTVNFGPVATEFFEHDSDSKSYYNKVKLMALDVDKAAQIISDQIDGKHLIQREINSPAYFGILSNLYQLFPRIGDSITRHLVNLK</sequence>
<dbReference type="InterPro" id="IPR020904">
    <property type="entry name" value="Sc_DH/Rdtase_CS"/>
</dbReference>
<dbReference type="Pfam" id="PF00106">
    <property type="entry name" value="adh_short"/>
    <property type="match status" value="1"/>
</dbReference>
<comment type="similarity">
    <text evidence="1 3">Belongs to the short-chain dehydrogenases/reductases (SDR) family.</text>
</comment>
<evidence type="ECO:0000313" key="5">
    <source>
        <dbReference type="Proteomes" id="UP001315967"/>
    </source>
</evidence>
<dbReference type="Proteomes" id="UP001315967">
    <property type="component" value="Chromosome"/>
</dbReference>
<name>A0ABY5P7M9_9LACT</name>
<dbReference type="Gene3D" id="3.40.50.720">
    <property type="entry name" value="NAD(P)-binding Rossmann-like Domain"/>
    <property type="match status" value="1"/>
</dbReference>
<dbReference type="PANTHER" id="PTHR44196:SF1">
    <property type="entry name" value="DEHYDROGENASE_REDUCTASE SDR FAMILY MEMBER 7B"/>
    <property type="match status" value="1"/>
</dbReference>
<gene>
    <name evidence="4" type="ORF">NRE15_02850</name>
</gene>
<dbReference type="InterPro" id="IPR036291">
    <property type="entry name" value="NAD(P)-bd_dom_sf"/>
</dbReference>
<evidence type="ECO:0000256" key="3">
    <source>
        <dbReference type="RuleBase" id="RU000363"/>
    </source>
</evidence>
<reference evidence="4 5" key="1">
    <citation type="submission" date="2022-08" db="EMBL/GenBank/DDBJ databases">
        <title>Aerococcaceae sp. nov isolated from spoiled eye mask.</title>
        <authorList>
            <person name="Zhou G."/>
            <person name="Xie X.-B."/>
            <person name="Shi Q.-S."/>
            <person name="Wang Y.-S."/>
            <person name="Wen X."/>
            <person name="Peng H."/>
            <person name="Yang X.-J."/>
            <person name="Tao H.-B."/>
            <person name="Huang X.-M."/>
        </authorList>
    </citation>
    <scope>NUCLEOTIDE SEQUENCE [LARGE SCALE GENOMIC DNA]</scope>
    <source>
        <strain evidence="5">DM20194951</strain>
    </source>
</reference>
<evidence type="ECO:0000256" key="2">
    <source>
        <dbReference type="ARBA" id="ARBA00023002"/>
    </source>
</evidence>
<evidence type="ECO:0000256" key="1">
    <source>
        <dbReference type="ARBA" id="ARBA00006484"/>
    </source>
</evidence>
<evidence type="ECO:0000313" key="4">
    <source>
        <dbReference type="EMBL" id="UUX34606.1"/>
    </source>
</evidence>
<organism evidence="4 5">
    <name type="scientific">Fundicoccus culcitae</name>
    <dbReference type="NCBI Taxonomy" id="2969821"/>
    <lineage>
        <taxon>Bacteria</taxon>
        <taxon>Bacillati</taxon>
        <taxon>Bacillota</taxon>
        <taxon>Bacilli</taxon>
        <taxon>Lactobacillales</taxon>
        <taxon>Aerococcaceae</taxon>
        <taxon>Fundicoccus</taxon>
    </lineage>
</organism>